<feature type="transmembrane region" description="Helical" evidence="1">
    <location>
        <begin position="15"/>
        <end position="37"/>
    </location>
</feature>
<keyword evidence="3" id="KW-1185">Reference proteome</keyword>
<gene>
    <name evidence="2" type="ORF">BDZ94DRAFT_1321672</name>
</gene>
<evidence type="ECO:0000313" key="3">
    <source>
        <dbReference type="Proteomes" id="UP000807353"/>
    </source>
</evidence>
<proteinExistence type="predicted"/>
<feature type="transmembrane region" description="Helical" evidence="1">
    <location>
        <begin position="214"/>
        <end position="235"/>
    </location>
</feature>
<sequence length="324" mass="36241">MPAALPTSLESARTTVFNVFASLGVFSTAFVLVPAFLSPHIKRSGVWFGVLISYLVYSVIYLLLAGRQFEPEVPLGLCFFQAILIYGIVPVCGVSTVCFSIDFYLRLSIIKFRSKRANRKTTNLLVCVPWIFGLLVTAISALCVNDVSQVRPDANNFYCHITNPIPSLINIIIILLCGLFINVLQIYMAIFLYRNWAVFKRLSKDQPQIAFSTFIRLTLFNLIVTTAIVLSIITATNHFKDTVPAWSIVLAACKLYDITVISNYSGRAHCLDPVPLFSALSFGAQKDILLAWLFWRRRELNISALPTTLGASMVTEHPRMTLDE</sequence>
<keyword evidence="1" id="KW-0812">Transmembrane</keyword>
<evidence type="ECO:0000313" key="2">
    <source>
        <dbReference type="EMBL" id="KAF9463518.1"/>
    </source>
</evidence>
<dbReference type="OrthoDB" id="3046318at2759"/>
<dbReference type="SUPFAM" id="SSF81321">
    <property type="entry name" value="Family A G protein-coupled receptor-like"/>
    <property type="match status" value="1"/>
</dbReference>
<feature type="transmembrane region" description="Helical" evidence="1">
    <location>
        <begin position="83"/>
        <end position="105"/>
    </location>
</feature>
<reference evidence="2" key="1">
    <citation type="submission" date="2020-11" db="EMBL/GenBank/DDBJ databases">
        <authorList>
            <consortium name="DOE Joint Genome Institute"/>
            <person name="Ahrendt S."/>
            <person name="Riley R."/>
            <person name="Andreopoulos W."/>
            <person name="Labutti K."/>
            <person name="Pangilinan J."/>
            <person name="Ruiz-Duenas F.J."/>
            <person name="Barrasa J.M."/>
            <person name="Sanchez-Garcia M."/>
            <person name="Camarero S."/>
            <person name="Miyauchi S."/>
            <person name="Serrano A."/>
            <person name="Linde D."/>
            <person name="Babiker R."/>
            <person name="Drula E."/>
            <person name="Ayuso-Fernandez I."/>
            <person name="Pacheco R."/>
            <person name="Padilla G."/>
            <person name="Ferreira P."/>
            <person name="Barriuso J."/>
            <person name="Kellner H."/>
            <person name="Castanera R."/>
            <person name="Alfaro M."/>
            <person name="Ramirez L."/>
            <person name="Pisabarro A.G."/>
            <person name="Kuo A."/>
            <person name="Tritt A."/>
            <person name="Lipzen A."/>
            <person name="He G."/>
            <person name="Yan M."/>
            <person name="Ng V."/>
            <person name="Cullen D."/>
            <person name="Martin F."/>
            <person name="Rosso M.-N."/>
            <person name="Henrissat B."/>
            <person name="Hibbett D."/>
            <person name="Martinez A.T."/>
            <person name="Grigoriev I.V."/>
        </authorList>
    </citation>
    <scope>NUCLEOTIDE SEQUENCE</scope>
    <source>
        <strain evidence="2">CBS 247.69</strain>
    </source>
</reference>
<dbReference type="EMBL" id="MU150261">
    <property type="protein sequence ID" value="KAF9463518.1"/>
    <property type="molecule type" value="Genomic_DNA"/>
</dbReference>
<dbReference type="Proteomes" id="UP000807353">
    <property type="component" value="Unassembled WGS sequence"/>
</dbReference>
<comment type="caution">
    <text evidence="2">The sequence shown here is derived from an EMBL/GenBank/DDBJ whole genome shotgun (WGS) entry which is preliminary data.</text>
</comment>
<accession>A0A9P5Y589</accession>
<protein>
    <submittedName>
        <fullName evidence="2">Uncharacterized protein</fullName>
    </submittedName>
</protein>
<keyword evidence="1" id="KW-1133">Transmembrane helix</keyword>
<feature type="transmembrane region" description="Helical" evidence="1">
    <location>
        <begin position="274"/>
        <end position="295"/>
    </location>
</feature>
<feature type="transmembrane region" description="Helical" evidence="1">
    <location>
        <begin position="125"/>
        <end position="148"/>
    </location>
</feature>
<name>A0A9P5Y589_9AGAR</name>
<organism evidence="2 3">
    <name type="scientific">Collybia nuda</name>
    <dbReference type="NCBI Taxonomy" id="64659"/>
    <lineage>
        <taxon>Eukaryota</taxon>
        <taxon>Fungi</taxon>
        <taxon>Dikarya</taxon>
        <taxon>Basidiomycota</taxon>
        <taxon>Agaricomycotina</taxon>
        <taxon>Agaricomycetes</taxon>
        <taxon>Agaricomycetidae</taxon>
        <taxon>Agaricales</taxon>
        <taxon>Tricholomatineae</taxon>
        <taxon>Clitocybaceae</taxon>
        <taxon>Collybia</taxon>
    </lineage>
</organism>
<evidence type="ECO:0000256" key="1">
    <source>
        <dbReference type="SAM" id="Phobius"/>
    </source>
</evidence>
<keyword evidence="1" id="KW-0472">Membrane</keyword>
<feature type="transmembrane region" description="Helical" evidence="1">
    <location>
        <begin position="168"/>
        <end position="193"/>
    </location>
</feature>
<feature type="transmembrane region" description="Helical" evidence="1">
    <location>
        <begin position="44"/>
        <end position="63"/>
    </location>
</feature>
<dbReference type="AlphaFoldDB" id="A0A9P5Y589"/>